<dbReference type="Proteomes" id="UP000036106">
    <property type="component" value="Chromosome"/>
</dbReference>
<dbReference type="Pfam" id="PF02452">
    <property type="entry name" value="PemK_toxin"/>
    <property type="match status" value="1"/>
</dbReference>
<dbReference type="PANTHER" id="PTHR33988:SF3">
    <property type="entry name" value="ENDORIBONUCLEASE TOXIN CHPB-RELATED"/>
    <property type="match status" value="1"/>
</dbReference>
<dbReference type="InterPro" id="IPR003477">
    <property type="entry name" value="PemK-like"/>
</dbReference>
<protein>
    <submittedName>
        <fullName evidence="3">Cell division protein FtsN</fullName>
    </submittedName>
</protein>
<dbReference type="KEGG" id="lgn:ABM34_09895"/>
<dbReference type="PATRIC" id="fig|1007676.4.peg.2003"/>
<evidence type="ECO:0000313" key="3">
    <source>
        <dbReference type="EMBL" id="AKP67812.1"/>
    </source>
</evidence>
<accession>A0A0H4QIP4</accession>
<dbReference type="SUPFAM" id="SSF50118">
    <property type="entry name" value="Cell growth inhibitor/plasmid maintenance toxic component"/>
    <property type="match status" value="1"/>
</dbReference>
<organism evidence="3 4">
    <name type="scientific">Companilactobacillus ginsenosidimutans</name>
    <dbReference type="NCBI Taxonomy" id="1007676"/>
    <lineage>
        <taxon>Bacteria</taxon>
        <taxon>Bacillati</taxon>
        <taxon>Bacillota</taxon>
        <taxon>Bacilli</taxon>
        <taxon>Lactobacillales</taxon>
        <taxon>Lactobacillaceae</taxon>
        <taxon>Companilactobacillus</taxon>
    </lineage>
</organism>
<dbReference type="GO" id="GO:0051301">
    <property type="term" value="P:cell division"/>
    <property type="evidence" value="ECO:0007669"/>
    <property type="project" value="UniProtKB-KW"/>
</dbReference>
<evidence type="ECO:0000256" key="1">
    <source>
        <dbReference type="ARBA" id="ARBA00007521"/>
    </source>
</evidence>
<comment type="similarity">
    <text evidence="1">Belongs to the PemK/MazF family.</text>
</comment>
<dbReference type="STRING" id="1007676.ABM34_09895"/>
<name>A0A0H4QIP4_9LACO</name>
<dbReference type="GO" id="GO:0003677">
    <property type="term" value="F:DNA binding"/>
    <property type="evidence" value="ECO:0007669"/>
    <property type="project" value="InterPro"/>
</dbReference>
<reference evidence="4" key="1">
    <citation type="submission" date="2015-07" db="EMBL/GenBank/DDBJ databases">
        <title>Lactobacillus ginsenosidimutans/EMML 3141/ whole genome sequencing.</title>
        <authorList>
            <person name="Kim M.K."/>
            <person name="Im W.-T."/>
            <person name="Srinivasan S."/>
            <person name="Lee J.-J."/>
        </authorList>
    </citation>
    <scope>NUCLEOTIDE SEQUENCE [LARGE SCALE GENOMIC DNA]</scope>
    <source>
        <strain evidence="4">EMML 3041</strain>
    </source>
</reference>
<dbReference type="PANTHER" id="PTHR33988">
    <property type="entry name" value="ENDORIBONUCLEASE MAZF-RELATED"/>
    <property type="match status" value="1"/>
</dbReference>
<dbReference type="AlphaFoldDB" id="A0A0H4QIP4"/>
<dbReference type="Gene3D" id="2.30.30.110">
    <property type="match status" value="1"/>
</dbReference>
<dbReference type="GO" id="GO:0006402">
    <property type="term" value="P:mRNA catabolic process"/>
    <property type="evidence" value="ECO:0007669"/>
    <property type="project" value="TreeGrafter"/>
</dbReference>
<gene>
    <name evidence="3" type="ORF">ABM34_09895</name>
</gene>
<keyword evidence="4" id="KW-1185">Reference proteome</keyword>
<evidence type="ECO:0000256" key="2">
    <source>
        <dbReference type="ARBA" id="ARBA00022649"/>
    </source>
</evidence>
<keyword evidence="3" id="KW-0131">Cell cycle</keyword>
<dbReference type="GO" id="GO:0016075">
    <property type="term" value="P:rRNA catabolic process"/>
    <property type="evidence" value="ECO:0007669"/>
    <property type="project" value="TreeGrafter"/>
</dbReference>
<proteinExistence type="inferred from homology"/>
<keyword evidence="2" id="KW-1277">Toxin-antitoxin system</keyword>
<dbReference type="RefSeq" id="WP_064505416.1">
    <property type="nucleotide sequence ID" value="NZ_CP012034.1"/>
</dbReference>
<keyword evidence="3" id="KW-0132">Cell division</keyword>
<dbReference type="InterPro" id="IPR011067">
    <property type="entry name" value="Plasmid_toxin/cell-grow_inhib"/>
</dbReference>
<dbReference type="EMBL" id="CP012034">
    <property type="protein sequence ID" value="AKP67812.1"/>
    <property type="molecule type" value="Genomic_DNA"/>
</dbReference>
<dbReference type="GO" id="GO:0004521">
    <property type="term" value="F:RNA endonuclease activity"/>
    <property type="evidence" value="ECO:0007669"/>
    <property type="project" value="TreeGrafter"/>
</dbReference>
<evidence type="ECO:0000313" key="4">
    <source>
        <dbReference type="Proteomes" id="UP000036106"/>
    </source>
</evidence>
<sequence length="124" mass="14251">MAYNFKGYIPQQGDLVYINFDPSVGREIRKRRPGLVISSTEFNAKTGYIVICPITSKIRENSLYQSLHAKKLYGQINTIQYRTMDFLSTERNIEFIEKSNPLDFMKTAESVSNGLNFNSLIDNL</sequence>